<feature type="transmembrane region" description="Helical" evidence="1">
    <location>
        <begin position="118"/>
        <end position="135"/>
    </location>
</feature>
<accession>A0A136PZ20</accession>
<dbReference type="GO" id="GO:0004175">
    <property type="term" value="F:endopeptidase activity"/>
    <property type="evidence" value="ECO:0007669"/>
    <property type="project" value="UniProtKB-ARBA"/>
</dbReference>
<reference evidence="3 4" key="1">
    <citation type="submission" date="2016-01" db="EMBL/GenBank/DDBJ databases">
        <title>Whole genome sequence and analysis of Micromonospora rosaria DSM 803, which can produce antibacterial substance rosamicin.</title>
        <authorList>
            <person name="Yang H."/>
            <person name="He X."/>
            <person name="Zhu D."/>
        </authorList>
    </citation>
    <scope>NUCLEOTIDE SEQUENCE [LARGE SCALE GENOMIC DNA]</scope>
    <source>
        <strain evidence="3 4">DSM 803</strain>
    </source>
</reference>
<dbReference type="Pfam" id="PF02517">
    <property type="entry name" value="Rce1-like"/>
    <property type="match status" value="1"/>
</dbReference>
<organism evidence="3 4">
    <name type="scientific">Micromonospora rosaria</name>
    <dbReference type="NCBI Taxonomy" id="47874"/>
    <lineage>
        <taxon>Bacteria</taxon>
        <taxon>Bacillati</taxon>
        <taxon>Actinomycetota</taxon>
        <taxon>Actinomycetes</taxon>
        <taxon>Micromonosporales</taxon>
        <taxon>Micromonosporaceae</taxon>
        <taxon>Micromonospora</taxon>
    </lineage>
</organism>
<gene>
    <name evidence="3" type="ORF">AWW66_01665</name>
</gene>
<feature type="transmembrane region" description="Helical" evidence="1">
    <location>
        <begin position="231"/>
        <end position="251"/>
    </location>
</feature>
<evidence type="ECO:0000313" key="3">
    <source>
        <dbReference type="EMBL" id="KXK63695.1"/>
    </source>
</evidence>
<keyword evidence="1" id="KW-1133">Transmembrane helix</keyword>
<dbReference type="InterPro" id="IPR003675">
    <property type="entry name" value="Rce1/LyrA-like_dom"/>
</dbReference>
<evidence type="ECO:0000259" key="2">
    <source>
        <dbReference type="Pfam" id="PF02517"/>
    </source>
</evidence>
<evidence type="ECO:0000256" key="1">
    <source>
        <dbReference type="SAM" id="Phobius"/>
    </source>
</evidence>
<dbReference type="Proteomes" id="UP000070620">
    <property type="component" value="Unassembled WGS sequence"/>
</dbReference>
<keyword evidence="1" id="KW-0472">Membrane</keyword>
<feature type="transmembrane region" description="Helical" evidence="1">
    <location>
        <begin position="205"/>
        <end position="225"/>
    </location>
</feature>
<feature type="transmembrane region" description="Helical" evidence="1">
    <location>
        <begin position="92"/>
        <end position="112"/>
    </location>
</feature>
<protein>
    <recommendedName>
        <fullName evidence="2">CAAX prenyl protease 2/Lysostaphin resistance protein A-like domain-containing protein</fullName>
    </recommendedName>
</protein>
<keyword evidence="1" id="KW-0812">Transmembrane</keyword>
<dbReference type="AlphaFoldDB" id="A0A136PZ20"/>
<evidence type="ECO:0000313" key="4">
    <source>
        <dbReference type="Proteomes" id="UP000070620"/>
    </source>
</evidence>
<sequence>MTAPGRHDTSSARRLPVRVYLLLVVVYLAIVQGLGHVLTRGLDLSYATPPNVDATWRMFTVPVTATLLFTVAVITVLRWWRPVWRDDRPVRSWVIVVPIVMVASILLVTNYGGLASKGGTYTLLLLFSTMLIGFSEELMFRGVGVTTFRSHGYREGIVALWSTVIFGVAHLANLYSEGPRAVVQVIATIIAGYFLYLIRRRTGGILGPALVHGAWDFSLISNYVVEGQIRILPIVSIGAMIVLAVVVLVGHKRVEPAGPARTAGPTGADPT</sequence>
<name>A0A136PZ20_9ACTN</name>
<feature type="transmembrane region" description="Helical" evidence="1">
    <location>
        <begin position="59"/>
        <end position="80"/>
    </location>
</feature>
<feature type="domain" description="CAAX prenyl protease 2/Lysostaphin resistance protein A-like" evidence="2">
    <location>
        <begin position="121"/>
        <end position="217"/>
    </location>
</feature>
<dbReference type="GO" id="GO:0080120">
    <property type="term" value="P:CAAX-box protein maturation"/>
    <property type="evidence" value="ECO:0007669"/>
    <property type="project" value="UniProtKB-ARBA"/>
</dbReference>
<feature type="transmembrane region" description="Helical" evidence="1">
    <location>
        <begin position="156"/>
        <end position="175"/>
    </location>
</feature>
<feature type="transmembrane region" description="Helical" evidence="1">
    <location>
        <begin position="20"/>
        <end position="39"/>
    </location>
</feature>
<dbReference type="RefSeq" id="WP_067359512.1">
    <property type="nucleotide sequence ID" value="NZ_JBIUBN010000010.1"/>
</dbReference>
<proteinExistence type="predicted"/>
<dbReference type="EMBL" id="LRQV01000003">
    <property type="protein sequence ID" value="KXK63695.1"/>
    <property type="molecule type" value="Genomic_DNA"/>
</dbReference>
<keyword evidence="4" id="KW-1185">Reference proteome</keyword>
<comment type="caution">
    <text evidence="3">The sequence shown here is derived from an EMBL/GenBank/DDBJ whole genome shotgun (WGS) entry which is preliminary data.</text>
</comment>
<dbReference type="OrthoDB" id="4407663at2"/>
<feature type="transmembrane region" description="Helical" evidence="1">
    <location>
        <begin position="181"/>
        <end position="198"/>
    </location>
</feature>